<evidence type="ECO:0000256" key="1">
    <source>
        <dbReference type="ARBA" id="ARBA00004651"/>
    </source>
</evidence>
<keyword evidence="9" id="KW-1185">Reference proteome</keyword>
<feature type="domain" description="Type II secretion system protein GspF" evidence="7">
    <location>
        <begin position="127"/>
        <end position="255"/>
    </location>
</feature>
<evidence type="ECO:0000259" key="7">
    <source>
        <dbReference type="Pfam" id="PF00482"/>
    </source>
</evidence>
<keyword evidence="5 6" id="KW-0472">Membrane</keyword>
<feature type="transmembrane region" description="Helical" evidence="6">
    <location>
        <begin position="65"/>
        <end position="83"/>
    </location>
</feature>
<protein>
    <recommendedName>
        <fullName evidence="7">Type II secretion system protein GspF domain-containing protein</fullName>
    </recommendedName>
</protein>
<accession>A0ABQ2QCN0</accession>
<evidence type="ECO:0000256" key="3">
    <source>
        <dbReference type="ARBA" id="ARBA00022692"/>
    </source>
</evidence>
<feature type="transmembrane region" description="Helical" evidence="6">
    <location>
        <begin position="239"/>
        <end position="264"/>
    </location>
</feature>
<dbReference type="PANTHER" id="PTHR35007">
    <property type="entry name" value="INTEGRAL MEMBRANE PROTEIN-RELATED"/>
    <property type="match status" value="1"/>
</dbReference>
<name>A0ABQ2QCN0_9GAMM</name>
<dbReference type="Proteomes" id="UP000654004">
    <property type="component" value="Unassembled WGS sequence"/>
</dbReference>
<evidence type="ECO:0000256" key="5">
    <source>
        <dbReference type="ARBA" id="ARBA00023136"/>
    </source>
</evidence>
<dbReference type="Pfam" id="PF00482">
    <property type="entry name" value="T2SSF"/>
    <property type="match status" value="1"/>
</dbReference>
<evidence type="ECO:0000313" key="9">
    <source>
        <dbReference type="Proteomes" id="UP000654004"/>
    </source>
</evidence>
<feature type="transmembrane region" description="Helical" evidence="6">
    <location>
        <begin position="89"/>
        <end position="111"/>
    </location>
</feature>
<keyword evidence="4 6" id="KW-1133">Transmembrane helix</keyword>
<dbReference type="PANTHER" id="PTHR35007:SF2">
    <property type="entry name" value="PILUS ASSEMBLE PROTEIN"/>
    <property type="match status" value="1"/>
</dbReference>
<keyword evidence="3 6" id="KW-0812">Transmembrane</keyword>
<proteinExistence type="predicted"/>
<evidence type="ECO:0000256" key="6">
    <source>
        <dbReference type="SAM" id="Phobius"/>
    </source>
</evidence>
<dbReference type="InterPro" id="IPR018076">
    <property type="entry name" value="T2SS_GspF_dom"/>
</dbReference>
<organism evidence="8 9">
    <name type="scientific">Shewanella ulleungensis</name>
    <dbReference type="NCBI Taxonomy" id="2282699"/>
    <lineage>
        <taxon>Bacteria</taxon>
        <taxon>Pseudomonadati</taxon>
        <taxon>Pseudomonadota</taxon>
        <taxon>Gammaproteobacteria</taxon>
        <taxon>Alteromonadales</taxon>
        <taxon>Shewanellaceae</taxon>
        <taxon>Shewanella</taxon>
    </lineage>
</organism>
<comment type="subcellular location">
    <subcellularLocation>
        <location evidence="1">Cell membrane</location>
        <topology evidence="1">Multi-pass membrane protein</topology>
    </subcellularLocation>
</comment>
<sequence length="274" mass="31184">MNISLYADIILGLLLIATTWLFYLFHNTRVDDKDITTISEIVPLERIYPAMLIRQAGLSVLRNRMLYWSIKISLVFVTIMMLFEFMSELSLWAKAGMTISAFLGLDIWLLLKRQVRKQRINHSLEFFISLLIVYLKSGTALSQAFRLSAEYGLAKDHPLADELLLLSLEIESGRDRERAFEDLASRTGVQNLTKLAAIIHIGLKIGSPLVNCLQSQLSSIQQQRQQIVNAKINRKSLELLLPMLLVCFPMFLVLVFFPAAIQFIDLLTVLGDLI</sequence>
<evidence type="ECO:0000313" key="8">
    <source>
        <dbReference type="EMBL" id="GGP75897.1"/>
    </source>
</evidence>
<gene>
    <name evidence="8" type="ORF">GCM10009410_05200</name>
</gene>
<dbReference type="RefSeq" id="WP_188953036.1">
    <property type="nucleotide sequence ID" value="NZ_BMQW01000001.1"/>
</dbReference>
<evidence type="ECO:0000256" key="2">
    <source>
        <dbReference type="ARBA" id="ARBA00022475"/>
    </source>
</evidence>
<dbReference type="EMBL" id="BMQW01000001">
    <property type="protein sequence ID" value="GGP75897.1"/>
    <property type="molecule type" value="Genomic_DNA"/>
</dbReference>
<keyword evidence="2" id="KW-1003">Cell membrane</keyword>
<evidence type="ECO:0000256" key="4">
    <source>
        <dbReference type="ARBA" id="ARBA00022989"/>
    </source>
</evidence>
<comment type="caution">
    <text evidence="8">The sequence shown here is derived from an EMBL/GenBank/DDBJ whole genome shotgun (WGS) entry which is preliminary data.</text>
</comment>
<reference evidence="9" key="1">
    <citation type="journal article" date="2019" name="Int. J. Syst. Evol. Microbiol.">
        <title>The Global Catalogue of Microorganisms (GCM) 10K type strain sequencing project: providing services to taxonomists for standard genome sequencing and annotation.</title>
        <authorList>
            <consortium name="The Broad Institute Genomics Platform"/>
            <consortium name="The Broad Institute Genome Sequencing Center for Infectious Disease"/>
            <person name="Wu L."/>
            <person name="Ma J."/>
        </authorList>
    </citation>
    <scope>NUCLEOTIDE SEQUENCE [LARGE SCALE GENOMIC DNA]</scope>
    <source>
        <strain evidence="9">JCM 32305</strain>
    </source>
</reference>
<feature type="transmembrane region" description="Helical" evidence="6">
    <location>
        <begin position="6"/>
        <end position="25"/>
    </location>
</feature>